<sequence>MLRHRHLAIQIAMRQNRNPFPLPSQYMSLFLARKSLVPIAIRRMLDVTQLLEPLRALHLKKKSNLRRIRDSKCRADFSQDAPFAVAIGACVLNSLIFPVSSVPQDEDGNSAINSTDARFAVMGIISFIPYFNWLSWIFAWLDTGKRRYLVYSIVYLAPYFRTNLSLSPEESWLPIASIIFCIIHIQLEASISNGDLQGFQQFSAALKSTSSMTRKKDVYFEGHQESLEKGRGKGQNNMPSAREKSSNEIEGPRVHRKPVDDHRDLKENGDLNDTSID</sequence>
<keyword evidence="2" id="KW-0812">Transmembrane</keyword>
<evidence type="ECO:0000256" key="2">
    <source>
        <dbReference type="SAM" id="Phobius"/>
    </source>
</evidence>
<feature type="transmembrane region" description="Helical" evidence="2">
    <location>
        <begin position="81"/>
        <end position="99"/>
    </location>
</feature>
<name>A0A9Q0GVR1_9MAGN</name>
<dbReference type="PANTHER" id="PTHR36804:SF1">
    <property type="entry name" value="OS04G0585600 PROTEIN"/>
    <property type="match status" value="1"/>
</dbReference>
<dbReference type="AlphaFoldDB" id="A0A9Q0GVR1"/>
<proteinExistence type="predicted"/>
<organism evidence="3 4">
    <name type="scientific">Protea cynaroides</name>
    <dbReference type="NCBI Taxonomy" id="273540"/>
    <lineage>
        <taxon>Eukaryota</taxon>
        <taxon>Viridiplantae</taxon>
        <taxon>Streptophyta</taxon>
        <taxon>Embryophyta</taxon>
        <taxon>Tracheophyta</taxon>
        <taxon>Spermatophyta</taxon>
        <taxon>Magnoliopsida</taxon>
        <taxon>Proteales</taxon>
        <taxon>Proteaceae</taxon>
        <taxon>Protea</taxon>
    </lineage>
</organism>
<feature type="transmembrane region" description="Helical" evidence="2">
    <location>
        <begin position="119"/>
        <end position="141"/>
    </location>
</feature>
<keyword evidence="4" id="KW-1185">Reference proteome</keyword>
<evidence type="ECO:0000313" key="3">
    <source>
        <dbReference type="EMBL" id="KAJ4955086.1"/>
    </source>
</evidence>
<feature type="compositionally biased region" description="Basic and acidic residues" evidence="1">
    <location>
        <begin position="241"/>
        <end position="269"/>
    </location>
</feature>
<keyword evidence="2" id="KW-0472">Membrane</keyword>
<dbReference type="PANTHER" id="PTHR36804">
    <property type="entry name" value="OSJNBA0013K16.11 PROTEIN"/>
    <property type="match status" value="1"/>
</dbReference>
<gene>
    <name evidence="3" type="ORF">NE237_011869</name>
</gene>
<dbReference type="OrthoDB" id="2014574at2759"/>
<keyword evidence="2" id="KW-1133">Transmembrane helix</keyword>
<evidence type="ECO:0000256" key="1">
    <source>
        <dbReference type="SAM" id="MobiDB-lite"/>
    </source>
</evidence>
<feature type="region of interest" description="Disordered" evidence="1">
    <location>
        <begin position="225"/>
        <end position="277"/>
    </location>
</feature>
<accession>A0A9Q0GVR1</accession>
<comment type="caution">
    <text evidence="3">The sequence shown here is derived from an EMBL/GenBank/DDBJ whole genome shotgun (WGS) entry which is preliminary data.</text>
</comment>
<reference evidence="3" key="1">
    <citation type="journal article" date="2023" name="Plant J.">
        <title>The genome of the king protea, Protea cynaroides.</title>
        <authorList>
            <person name="Chang J."/>
            <person name="Duong T.A."/>
            <person name="Schoeman C."/>
            <person name="Ma X."/>
            <person name="Roodt D."/>
            <person name="Barker N."/>
            <person name="Li Z."/>
            <person name="Van de Peer Y."/>
            <person name="Mizrachi E."/>
        </authorList>
    </citation>
    <scope>NUCLEOTIDE SEQUENCE</scope>
    <source>
        <tissue evidence="3">Young leaves</tissue>
    </source>
</reference>
<protein>
    <submittedName>
        <fullName evidence="3">Uncharacterized protein</fullName>
    </submittedName>
</protein>
<evidence type="ECO:0000313" key="4">
    <source>
        <dbReference type="Proteomes" id="UP001141806"/>
    </source>
</evidence>
<dbReference type="Proteomes" id="UP001141806">
    <property type="component" value="Unassembled WGS sequence"/>
</dbReference>
<dbReference type="EMBL" id="JAMYWD010000011">
    <property type="protein sequence ID" value="KAJ4955086.1"/>
    <property type="molecule type" value="Genomic_DNA"/>
</dbReference>